<comment type="caution">
    <text evidence="1">The sequence shown here is derived from an EMBL/GenBank/DDBJ whole genome shotgun (WGS) entry which is preliminary data.</text>
</comment>
<name>A0A8S1IXJ0_9CHLO</name>
<reference evidence="1" key="1">
    <citation type="submission" date="2020-12" db="EMBL/GenBank/DDBJ databases">
        <authorList>
            <person name="Iha C."/>
        </authorList>
    </citation>
    <scope>NUCLEOTIDE SEQUENCE</scope>
</reference>
<keyword evidence="2" id="KW-1185">Reference proteome</keyword>
<protein>
    <submittedName>
        <fullName evidence="1">Uncharacterized protein</fullName>
    </submittedName>
</protein>
<dbReference type="AlphaFoldDB" id="A0A8S1IXJ0"/>
<dbReference type="EMBL" id="CAJHUC010001115">
    <property type="protein sequence ID" value="CAD7699809.1"/>
    <property type="molecule type" value="Genomic_DNA"/>
</dbReference>
<gene>
    <name evidence="1" type="ORF">OSTQU699_LOCUS5168</name>
</gene>
<dbReference type="Proteomes" id="UP000708148">
    <property type="component" value="Unassembled WGS sequence"/>
</dbReference>
<evidence type="ECO:0000313" key="2">
    <source>
        <dbReference type="Proteomes" id="UP000708148"/>
    </source>
</evidence>
<proteinExistence type="predicted"/>
<organism evidence="1 2">
    <name type="scientific">Ostreobium quekettii</name>
    <dbReference type="NCBI Taxonomy" id="121088"/>
    <lineage>
        <taxon>Eukaryota</taxon>
        <taxon>Viridiplantae</taxon>
        <taxon>Chlorophyta</taxon>
        <taxon>core chlorophytes</taxon>
        <taxon>Ulvophyceae</taxon>
        <taxon>TCBD clade</taxon>
        <taxon>Bryopsidales</taxon>
        <taxon>Ostreobineae</taxon>
        <taxon>Ostreobiaceae</taxon>
        <taxon>Ostreobium</taxon>
    </lineage>
</organism>
<sequence length="105" mass="11576">MQWIRVVCGKALCASHTREVVDKNRSWQRKGRFDCVLGCLWALGASVGHAPMVLDDCPDGQLILHTSATGTLDFEKWAGNPRTPGCQFSMPYSLRACGPELGLVW</sequence>
<evidence type="ECO:0000313" key="1">
    <source>
        <dbReference type="EMBL" id="CAD7699809.1"/>
    </source>
</evidence>
<accession>A0A8S1IXJ0</accession>